<accession>A0A1U7NNC9</accession>
<dbReference type="InterPro" id="IPR051394">
    <property type="entry name" value="Glutamate_Synthase"/>
</dbReference>
<keyword evidence="2" id="KW-0560">Oxidoreductase</keyword>
<dbReference type="GeneID" id="78275203"/>
<dbReference type="GO" id="GO:0051536">
    <property type="term" value="F:iron-sulfur cluster binding"/>
    <property type="evidence" value="ECO:0007669"/>
    <property type="project" value="InterPro"/>
</dbReference>
<dbReference type="AlphaFoldDB" id="A0A1U7NNC9"/>
<dbReference type="Pfam" id="PF14691">
    <property type="entry name" value="Fer4_20"/>
    <property type="match status" value="1"/>
</dbReference>
<feature type="domain" description="FAD/NAD(P)-binding" evidence="5">
    <location>
        <begin position="153"/>
        <end position="467"/>
    </location>
</feature>
<dbReference type="Proteomes" id="UP000186705">
    <property type="component" value="Unassembled WGS sequence"/>
</dbReference>
<evidence type="ECO:0000256" key="2">
    <source>
        <dbReference type="ARBA" id="ARBA00023002"/>
    </source>
</evidence>
<evidence type="ECO:0000313" key="7">
    <source>
        <dbReference type="EMBL" id="OLU46829.1"/>
    </source>
</evidence>
<reference evidence="7 8" key="1">
    <citation type="submission" date="2016-11" db="EMBL/GenBank/DDBJ databases">
        <title>Description of two novel members of the family Erysipelotrichaceae: Ileibacterium lipovorans gen. nov., sp. nov. and Dubosiella newyorkensis, gen. nov., sp. nov.</title>
        <authorList>
            <person name="Cox L.M."/>
            <person name="Sohn J."/>
            <person name="Tyrrell K.L."/>
            <person name="Citron D.M."/>
            <person name="Lawson P.A."/>
            <person name="Patel N.B."/>
            <person name="Iizumi T."/>
            <person name="Perez-Perez G.I."/>
            <person name="Goldstein E.J."/>
            <person name="Blaser M.J."/>
        </authorList>
    </citation>
    <scope>NUCLEOTIDE SEQUENCE [LARGE SCALE GENOMIC DNA]</scope>
    <source>
        <strain evidence="7 8">NYU-BL-A4</strain>
    </source>
</reference>
<sequence length="488" mass="54279">MGKPTGFLEFERKENGKRSVSERIYDFEELYIDQDEAVRKEQAARCMNCGVPFCQSAIELKGRVTGCPLHNLVPEWNEEIYQDNIAYALNRLLKTNPFPEFTGRVCPALCEKACLNGLEGLPVCIHDNEKFIIESAFDEGLMKPKIPTVRSSKKVAIIGSGPSGLALAHTLNQRGHIVRVYEREDTPGGLLMYGIPNMKLEKMIVNRRIQLMKQEGIEFFTNTEVGKTVSCSELLEEFDAIALCAGAKKPRSILEAIDEVDGVYYAVDFLSEVTKSLQLQLPLCDLQNKAIVIVGGGDTGNDCCGTAVRLGATNITQLEMMPEPPKERLDSNPWPEWPNVLKTDYGQEEVAYVQGSDPRLYNTTVESIDVMDGHICQVHICNVKMGPHGPEKIEGSEQVLPCDVLLVAAGFVGIEDSLKESFDLEVTPRNTIKTLPLHYQVDEELPLFAAGDARRGQSLVVWAIHEGIECAKEIDQYLMGYSNLEGYK</sequence>
<dbReference type="Pfam" id="PF07992">
    <property type="entry name" value="Pyr_redox_2"/>
    <property type="match status" value="1"/>
</dbReference>
<keyword evidence="3" id="KW-0314">Glutamate biosynthesis</keyword>
<dbReference type="OrthoDB" id="9803192at2"/>
<comment type="pathway">
    <text evidence="4">Amino-acid biosynthesis.</text>
</comment>
<evidence type="ECO:0000259" key="6">
    <source>
        <dbReference type="Pfam" id="PF14691"/>
    </source>
</evidence>
<evidence type="ECO:0000259" key="5">
    <source>
        <dbReference type="Pfam" id="PF07992"/>
    </source>
</evidence>
<dbReference type="InterPro" id="IPR028261">
    <property type="entry name" value="DPD_II"/>
</dbReference>
<dbReference type="EMBL" id="MPKA01000058">
    <property type="protein sequence ID" value="OLU46829.1"/>
    <property type="molecule type" value="Genomic_DNA"/>
</dbReference>
<dbReference type="SUPFAM" id="SSF46548">
    <property type="entry name" value="alpha-helical ferredoxin"/>
    <property type="match status" value="1"/>
</dbReference>
<dbReference type="PANTHER" id="PTHR43100:SF1">
    <property type="entry name" value="GLUTAMATE SYNTHASE [NADPH] SMALL CHAIN"/>
    <property type="match status" value="1"/>
</dbReference>
<dbReference type="STRING" id="1862672.BO225_04465"/>
<dbReference type="Gene3D" id="1.10.1060.10">
    <property type="entry name" value="Alpha-helical ferredoxin"/>
    <property type="match status" value="1"/>
</dbReference>
<dbReference type="InterPro" id="IPR036188">
    <property type="entry name" value="FAD/NAD-bd_sf"/>
</dbReference>
<dbReference type="InterPro" id="IPR023753">
    <property type="entry name" value="FAD/NAD-binding_dom"/>
</dbReference>
<dbReference type="SUPFAM" id="SSF51971">
    <property type="entry name" value="Nucleotide-binding domain"/>
    <property type="match status" value="1"/>
</dbReference>
<gene>
    <name evidence="7" type="ORF">BO225_04465</name>
</gene>
<keyword evidence="8" id="KW-1185">Reference proteome</keyword>
<evidence type="ECO:0000313" key="8">
    <source>
        <dbReference type="Proteomes" id="UP000186705"/>
    </source>
</evidence>
<keyword evidence="1" id="KW-0028">Amino-acid biosynthesis</keyword>
<dbReference type="InterPro" id="IPR009051">
    <property type="entry name" value="Helical_ferredxn"/>
</dbReference>
<evidence type="ECO:0000256" key="1">
    <source>
        <dbReference type="ARBA" id="ARBA00022605"/>
    </source>
</evidence>
<feature type="domain" description="Dihydroprymidine dehydrogenase" evidence="6">
    <location>
        <begin position="25"/>
        <end position="139"/>
    </location>
</feature>
<dbReference type="NCBIfam" id="TIGR01317">
    <property type="entry name" value="GOGAT_sm_gam"/>
    <property type="match status" value="1"/>
</dbReference>
<proteinExistence type="predicted"/>
<evidence type="ECO:0000256" key="3">
    <source>
        <dbReference type="ARBA" id="ARBA00023164"/>
    </source>
</evidence>
<dbReference type="GO" id="GO:0016639">
    <property type="term" value="F:oxidoreductase activity, acting on the CH-NH2 group of donors, NAD or NADP as acceptor"/>
    <property type="evidence" value="ECO:0007669"/>
    <property type="project" value="InterPro"/>
</dbReference>
<dbReference type="GO" id="GO:0006537">
    <property type="term" value="P:glutamate biosynthetic process"/>
    <property type="evidence" value="ECO:0007669"/>
    <property type="project" value="UniProtKB-KW"/>
</dbReference>
<dbReference type="Gene3D" id="3.50.50.60">
    <property type="entry name" value="FAD/NAD(P)-binding domain"/>
    <property type="match status" value="2"/>
</dbReference>
<dbReference type="PRINTS" id="PR00419">
    <property type="entry name" value="ADXRDTASE"/>
</dbReference>
<dbReference type="PANTHER" id="PTHR43100">
    <property type="entry name" value="GLUTAMATE SYNTHASE [NADPH] SMALL CHAIN"/>
    <property type="match status" value="1"/>
</dbReference>
<dbReference type="InterPro" id="IPR006005">
    <property type="entry name" value="Glut_synth_ssu1"/>
</dbReference>
<organism evidence="7 8">
    <name type="scientific">Dubosiella newyorkensis</name>
    <dbReference type="NCBI Taxonomy" id="1862672"/>
    <lineage>
        <taxon>Bacteria</taxon>
        <taxon>Bacillati</taxon>
        <taxon>Bacillota</taxon>
        <taxon>Erysipelotrichia</taxon>
        <taxon>Erysipelotrichales</taxon>
        <taxon>Erysipelotrichaceae</taxon>
        <taxon>Dubosiella</taxon>
    </lineage>
</organism>
<evidence type="ECO:0000256" key="4">
    <source>
        <dbReference type="ARBA" id="ARBA00029440"/>
    </source>
</evidence>
<name>A0A1U7NNC9_9FIRM</name>
<comment type="caution">
    <text evidence="7">The sequence shown here is derived from an EMBL/GenBank/DDBJ whole genome shotgun (WGS) entry which is preliminary data.</text>
</comment>
<dbReference type="RefSeq" id="WP_076341086.1">
    <property type="nucleotide sequence ID" value="NZ_CAPDDE010000003.1"/>
</dbReference>
<protein>
    <submittedName>
        <fullName evidence="7">Glutamate synthase</fullName>
    </submittedName>
</protein>